<dbReference type="EMBL" id="JARJFB010000096">
    <property type="protein sequence ID" value="MEA0971226.1"/>
    <property type="molecule type" value="Genomic_DNA"/>
</dbReference>
<dbReference type="Proteomes" id="UP001291687">
    <property type="component" value="Unassembled WGS sequence"/>
</dbReference>
<gene>
    <name evidence="3" type="ORF">Megvenef_01199</name>
</gene>
<dbReference type="InterPro" id="IPR026262">
    <property type="entry name" value="DinJ"/>
</dbReference>
<organism evidence="3 4">
    <name type="scientific">Candidatus Megaera venefica</name>
    <dbReference type="NCBI Taxonomy" id="2055910"/>
    <lineage>
        <taxon>Bacteria</taxon>
        <taxon>Pseudomonadati</taxon>
        <taxon>Pseudomonadota</taxon>
        <taxon>Alphaproteobacteria</taxon>
        <taxon>Rickettsiales</taxon>
        <taxon>Rickettsiaceae</taxon>
        <taxon>Candidatus Megaera</taxon>
    </lineage>
</organism>
<accession>A0ABU5NDJ7</accession>
<dbReference type="RefSeq" id="WP_322777129.1">
    <property type="nucleotide sequence ID" value="NZ_JARJFB010000096.1"/>
</dbReference>
<dbReference type="Pfam" id="PF04221">
    <property type="entry name" value="RelB"/>
    <property type="match status" value="1"/>
</dbReference>
<evidence type="ECO:0000313" key="4">
    <source>
        <dbReference type="Proteomes" id="UP001291687"/>
    </source>
</evidence>
<name>A0ABU5NDJ7_9RICK</name>
<comment type="caution">
    <text evidence="3">The sequence shown here is derived from an EMBL/GenBank/DDBJ whole genome shotgun (WGS) entry which is preliminary data.</text>
</comment>
<evidence type="ECO:0000256" key="2">
    <source>
        <dbReference type="ARBA" id="ARBA00022649"/>
    </source>
</evidence>
<dbReference type="PIRSF" id="PIRSF003108">
    <property type="entry name" value="DinJ"/>
    <property type="match status" value="1"/>
</dbReference>
<keyword evidence="2" id="KW-1277">Toxin-antitoxin system</keyword>
<sequence>MSKTAYIRARINPELKCEAERVLSQLGMTPTQAVTILYKYVVREHEWPVPMKIPNAKTLRTFKATDKKSGLVASKNTKEMFDKLKI</sequence>
<dbReference type="InterPro" id="IPR007337">
    <property type="entry name" value="RelB/DinJ"/>
</dbReference>
<dbReference type="InterPro" id="IPR013321">
    <property type="entry name" value="Arc_rbn_hlx_hlx"/>
</dbReference>
<protein>
    <submittedName>
        <fullName evidence="3">Type II toxin-antitoxin system RelB/DinJ family antitoxin</fullName>
    </submittedName>
</protein>
<dbReference type="PANTHER" id="PTHR38781:SF1">
    <property type="entry name" value="ANTITOXIN DINJ-RELATED"/>
    <property type="match status" value="1"/>
</dbReference>
<dbReference type="PANTHER" id="PTHR38781">
    <property type="entry name" value="ANTITOXIN DINJ-RELATED"/>
    <property type="match status" value="1"/>
</dbReference>
<comment type="similarity">
    <text evidence="1">Belongs to the RelB/DinJ antitoxin family.</text>
</comment>
<evidence type="ECO:0000313" key="3">
    <source>
        <dbReference type="EMBL" id="MEA0971226.1"/>
    </source>
</evidence>
<reference evidence="3 4" key="1">
    <citation type="submission" date="2023-03" db="EMBL/GenBank/DDBJ databases">
        <title>Host association and intracellularity evolved multiple times independently in the Rickettsiales.</title>
        <authorList>
            <person name="Castelli M."/>
            <person name="Nardi T."/>
            <person name="Gammuto L."/>
            <person name="Bellinzona G."/>
            <person name="Sabaneyeva E."/>
            <person name="Potekhin A."/>
            <person name="Serra V."/>
            <person name="Petroni G."/>
            <person name="Sassera D."/>
        </authorList>
    </citation>
    <scope>NUCLEOTIDE SEQUENCE [LARGE SCALE GENOMIC DNA]</scope>
    <source>
        <strain evidence="3 4">Sr 2-6</strain>
    </source>
</reference>
<evidence type="ECO:0000256" key="1">
    <source>
        <dbReference type="ARBA" id="ARBA00010562"/>
    </source>
</evidence>
<keyword evidence="4" id="KW-1185">Reference proteome</keyword>
<dbReference type="NCBIfam" id="TIGR02384">
    <property type="entry name" value="RelB_DinJ"/>
    <property type="match status" value="1"/>
</dbReference>
<dbReference type="Gene3D" id="1.10.1220.10">
    <property type="entry name" value="Met repressor-like"/>
    <property type="match status" value="1"/>
</dbReference>
<proteinExistence type="inferred from homology"/>